<dbReference type="InterPro" id="IPR016177">
    <property type="entry name" value="DNA-bd_dom_sf"/>
</dbReference>
<dbReference type="EMBL" id="BLLK01000014">
    <property type="protein sequence ID" value="GFH43709.1"/>
    <property type="molecule type" value="Genomic_DNA"/>
</dbReference>
<feature type="compositionally biased region" description="Basic and acidic residues" evidence="1">
    <location>
        <begin position="886"/>
        <end position="898"/>
    </location>
</feature>
<gene>
    <name evidence="3" type="ORF">CTEN210_00182</name>
</gene>
<feature type="compositionally biased region" description="Polar residues" evidence="1">
    <location>
        <begin position="91"/>
        <end position="102"/>
    </location>
</feature>
<feature type="compositionally biased region" description="Polar residues" evidence="1">
    <location>
        <begin position="449"/>
        <end position="461"/>
    </location>
</feature>
<feature type="region of interest" description="Disordered" evidence="1">
    <location>
        <begin position="73"/>
        <end position="102"/>
    </location>
</feature>
<sequence>MSYSTAELREEGAKEVQSHAESSSTDTNDETSRNQPLHVNLSIQGGNCETQEKQALGQGRDCENQLKRVTGVAELQESARDEKRQRHSLTDAKNTLNTTDSLKNSKEFQYDYYASTHPTNQEGKASSSGHETMIQCPESPSSKYLGVEDDTSSSSSSDDDLARIKRLQFEIKTKRQSFGVNNSDDKAVPLVITAKKEDIPIPSVTRKRHEKIEIDLTKDDDDDDIKDGNTQCEIEKKCEGTTSSHQVTSQAPVKDRSNWMFKPPLYNEPTSKIYGGVLWHWCSKCENGMGKWTDHNACKHGEKNNVFQFTFSKSKARVSSPTDLSTSTVMENLPLNFEESNATNDQPKTKQEDTSYEQLLARKKRRKEVIDLLSDSDETGNEDEFDVNDHNTTIGNEQKANGSNQENYEEVEKQISFDGVMPSTHSTQELETNIDKIELEKPASPDSVIESTHSTQEVQTNDSDEESNDLGKIEMEKPASPDSVVESTHSTREVQTNDSNEESNDMEKIEIEKPASPDSVMESTHSTQELLQTNDSNKGTIEMRTETSVPPDNAVHIASSANDTFDRFGFGRVSLPMKKRKVGMETSRQDMPSNCLVEEKQEEANCKTTKTPSVNSNQSLESNTMLNASESKGMLEQSKSKEYSENRVNPIDERGKVFVESPHKSEDLTEVRHFTNAIGTLEEMKKRAWREYSNERKSPVLDSEKVKLTDLEYYTFQQFFLDSIKDSDKDHQKHIGHGCLTCLHCGSKSVCLQEKSFYILWNHVTRVCEDVPSQVKESLMTLKKISNQQNIRNGKDQNSMLTMKAIFLGVKDSQITDTLKLSSEKELSVQDSHTSVEPCLRKSYESNGEGQLSDPARSSSVSRLQDKIAPIPFSPKRRLRIPKIGRKGENGGRNFSRDPSELKEMELLDFRKCLTSEHHPILTFSILNEEKDQLFDFTAYVGKSRIPNSGNGAFLRLDRIRVGIQDKDYSTFPLTRCSLVANMPCGKVCNVTIGPNEIHEDEKAFRNKNYIRDDSLTFSSYDEGNGIINLGSYGPFFVSDLKGNHHFEVKNFLFDFEPAGWSYGYDEEDETEETRNGDLILDITDEETGETHLRARENLPMHVNEVGHDKSLEHNVTPLQDIDGIYYFAHIKSPMKVGAEVELLVNYGDHYETVRERKGYGLSNVPDDSNEIFRVRRNQAARIVTLEHIYSQTGLHGLCVLVISLEKTVLGVNSITDECFRSSSIQNASRRQVRSRLRMHWISTCIIEHLDFIKKKRNRFSDNELLAESDIRKIASKMKIPPVLLRRIDDNEILTNIAYEEILEEVIFALSLPTIACNLPHPLDTCMYTKVTRKLFSRLVRDVVLKVHIGTSDEATAVANIYELALLAARHIIPNEELSDVSKIMLGFDTSDNKVISDYLQKGPDKHGGQAITLEEKDAKRIRCKKIDNEVKVDTDWYMLQNVRVIHAVACGYLKFQKYYSLQSLCQQLGVNLEAAEAMVKTRIEEPYDKEKYVQQKDHRFKDSINKTSRIKRTKRFSADAQKIFDREGGRQTSGWIPNVHPNVERNRNNLTFWEEKPGGDELPEGWVIHIHNREQGPTSTSHLDWYWFTKGGKKLRSKPEIRRYIVCLEKAGGDDEKALKLFGKSR</sequence>
<dbReference type="PROSITE" id="PS50982">
    <property type="entry name" value="MBD"/>
    <property type="match status" value="1"/>
</dbReference>
<protein>
    <recommendedName>
        <fullName evidence="2">MBD domain-containing protein</fullName>
    </recommendedName>
</protein>
<feature type="region of interest" description="Disordered" evidence="1">
    <location>
        <begin position="843"/>
        <end position="867"/>
    </location>
</feature>
<feature type="compositionally biased region" description="Polar residues" evidence="1">
    <location>
        <begin position="485"/>
        <end position="498"/>
    </location>
</feature>
<reference evidence="3 4" key="1">
    <citation type="journal article" date="2021" name="Sci. Rep.">
        <title>The genome of the diatom Chaetoceros tenuissimus carries an ancient integrated fragment of an extant virus.</title>
        <authorList>
            <person name="Hongo Y."/>
            <person name="Kimura K."/>
            <person name="Takaki Y."/>
            <person name="Yoshida Y."/>
            <person name="Baba S."/>
            <person name="Kobayashi G."/>
            <person name="Nagasaki K."/>
            <person name="Hano T."/>
            <person name="Tomaru Y."/>
        </authorList>
    </citation>
    <scope>NUCLEOTIDE SEQUENCE [LARGE SCALE GENOMIC DNA]</scope>
    <source>
        <strain evidence="3 4">NIES-3715</strain>
    </source>
</reference>
<feature type="region of interest" description="Disordered" evidence="1">
    <location>
        <begin position="117"/>
        <end position="160"/>
    </location>
</feature>
<keyword evidence="4" id="KW-1185">Reference proteome</keyword>
<evidence type="ECO:0000313" key="4">
    <source>
        <dbReference type="Proteomes" id="UP001054902"/>
    </source>
</evidence>
<dbReference type="SUPFAM" id="SSF54171">
    <property type="entry name" value="DNA-binding domain"/>
    <property type="match status" value="1"/>
</dbReference>
<feature type="compositionally biased region" description="Basic and acidic residues" evidence="1">
    <location>
        <begin position="7"/>
        <end position="18"/>
    </location>
</feature>
<dbReference type="Proteomes" id="UP001054902">
    <property type="component" value="Unassembled WGS sequence"/>
</dbReference>
<dbReference type="GO" id="GO:0003677">
    <property type="term" value="F:DNA binding"/>
    <property type="evidence" value="ECO:0007669"/>
    <property type="project" value="InterPro"/>
</dbReference>
<feature type="region of interest" description="Disordered" evidence="1">
    <location>
        <begin position="373"/>
        <end position="409"/>
    </location>
</feature>
<evidence type="ECO:0000259" key="2">
    <source>
        <dbReference type="PROSITE" id="PS50982"/>
    </source>
</evidence>
<evidence type="ECO:0000313" key="3">
    <source>
        <dbReference type="EMBL" id="GFH43709.1"/>
    </source>
</evidence>
<dbReference type="InterPro" id="IPR001739">
    <property type="entry name" value="Methyl_CpG_DNA-bd"/>
</dbReference>
<feature type="compositionally biased region" description="Polar residues" evidence="1">
    <location>
        <begin position="390"/>
        <end position="406"/>
    </location>
</feature>
<feature type="compositionally biased region" description="Polar residues" evidence="1">
    <location>
        <begin position="521"/>
        <end position="539"/>
    </location>
</feature>
<feature type="region of interest" description="Disordered" evidence="1">
    <location>
        <begin position="879"/>
        <end position="898"/>
    </location>
</feature>
<feature type="compositionally biased region" description="Basic and acidic residues" evidence="1">
    <location>
        <begin position="77"/>
        <end position="90"/>
    </location>
</feature>
<name>A0AAD3CF20_9STRA</name>
<proteinExistence type="predicted"/>
<evidence type="ECO:0000256" key="1">
    <source>
        <dbReference type="SAM" id="MobiDB-lite"/>
    </source>
</evidence>
<feature type="compositionally biased region" description="Polar residues" evidence="1">
    <location>
        <begin position="117"/>
        <end position="130"/>
    </location>
</feature>
<feature type="compositionally biased region" description="Polar residues" evidence="1">
    <location>
        <begin position="845"/>
        <end position="863"/>
    </location>
</feature>
<feature type="domain" description="MBD" evidence="2">
    <location>
        <begin position="1553"/>
        <end position="1627"/>
    </location>
</feature>
<dbReference type="Gene3D" id="3.30.890.10">
    <property type="entry name" value="Methyl-cpg-binding Protein 2, Chain A"/>
    <property type="match status" value="1"/>
</dbReference>
<feature type="compositionally biased region" description="Acidic residues" evidence="1">
    <location>
        <begin position="374"/>
        <end position="386"/>
    </location>
</feature>
<feature type="region of interest" description="Disordered" evidence="1">
    <location>
        <begin position="441"/>
        <end position="539"/>
    </location>
</feature>
<feature type="compositionally biased region" description="Polar residues" evidence="1">
    <location>
        <begin position="33"/>
        <end position="46"/>
    </location>
</feature>
<feature type="region of interest" description="Disordered" evidence="1">
    <location>
        <begin position="1"/>
        <end position="46"/>
    </location>
</feature>
<feature type="compositionally biased region" description="Basic and acidic residues" evidence="1">
    <location>
        <begin position="469"/>
        <end position="479"/>
    </location>
</feature>
<comment type="caution">
    <text evidence="3">The sequence shown here is derived from an EMBL/GenBank/DDBJ whole genome shotgun (WGS) entry which is preliminary data.</text>
</comment>
<accession>A0AAD3CF20</accession>
<organism evidence="3 4">
    <name type="scientific">Chaetoceros tenuissimus</name>
    <dbReference type="NCBI Taxonomy" id="426638"/>
    <lineage>
        <taxon>Eukaryota</taxon>
        <taxon>Sar</taxon>
        <taxon>Stramenopiles</taxon>
        <taxon>Ochrophyta</taxon>
        <taxon>Bacillariophyta</taxon>
        <taxon>Coscinodiscophyceae</taxon>
        <taxon>Chaetocerotophycidae</taxon>
        <taxon>Chaetocerotales</taxon>
        <taxon>Chaetocerotaceae</taxon>
        <taxon>Chaetoceros</taxon>
    </lineage>
</organism>
<feature type="compositionally biased region" description="Basic and acidic residues" evidence="1">
    <location>
        <begin position="505"/>
        <end position="515"/>
    </location>
</feature>